<reference evidence="1 2" key="1">
    <citation type="submission" date="2019-12" db="EMBL/GenBank/DDBJ databases">
        <title>Microbes associate with the intestines of laboratory mice.</title>
        <authorList>
            <person name="Navarre W."/>
            <person name="Wong E."/>
        </authorList>
    </citation>
    <scope>NUCLEOTIDE SEQUENCE [LARGE SCALE GENOMIC DNA]</scope>
    <source>
        <strain evidence="1 2">NM82_D38</strain>
    </source>
</reference>
<dbReference type="EMBL" id="WSRP01000020">
    <property type="protein sequence ID" value="MVX57007.1"/>
    <property type="molecule type" value="Genomic_DNA"/>
</dbReference>
<dbReference type="Proteomes" id="UP000472580">
    <property type="component" value="Unassembled WGS sequence"/>
</dbReference>
<accession>A0A6L6YHB6</accession>
<gene>
    <name evidence="1" type="ORF">E5987_07265</name>
</gene>
<protein>
    <submittedName>
        <fullName evidence="1">Uncharacterized protein</fullName>
    </submittedName>
</protein>
<name>A0A6L6YHB6_9BURK</name>
<sequence length="208" mass="24299">MIEVDLESKFHPQLLEIIQSALKNHADLDSILRAAYESRNANDIVFAISAEQSVTNKQLAIVAGREHLRETRQYEPGVWNDWPDVIPPRLNTEPFIDGKPLECDYWLLRLKNGRFVTGKLTSQKNWIQIPEFMIQAFREFSPPPSEQWLESQTEPASDDWNAFPRFKPETEETFEVLLSDGRQRAVTWHSTHIWTFYAKEIVAFKKIK</sequence>
<dbReference type="RefSeq" id="WP_160335440.1">
    <property type="nucleotide sequence ID" value="NZ_WSRP01000020.1"/>
</dbReference>
<comment type="caution">
    <text evidence="1">The sequence shown here is derived from an EMBL/GenBank/DDBJ whole genome shotgun (WGS) entry which is preliminary data.</text>
</comment>
<evidence type="ECO:0000313" key="2">
    <source>
        <dbReference type="Proteomes" id="UP000472580"/>
    </source>
</evidence>
<dbReference type="AlphaFoldDB" id="A0A6L6YHB6"/>
<organism evidence="1 2">
    <name type="scientific">Parasutterella muris</name>
    <dbReference type="NCBI Taxonomy" id="2565572"/>
    <lineage>
        <taxon>Bacteria</taxon>
        <taxon>Pseudomonadati</taxon>
        <taxon>Pseudomonadota</taxon>
        <taxon>Betaproteobacteria</taxon>
        <taxon>Burkholderiales</taxon>
        <taxon>Sutterellaceae</taxon>
        <taxon>Parasutterella</taxon>
    </lineage>
</organism>
<proteinExistence type="predicted"/>
<evidence type="ECO:0000313" key="1">
    <source>
        <dbReference type="EMBL" id="MVX57007.1"/>
    </source>
</evidence>
<keyword evidence="2" id="KW-1185">Reference proteome</keyword>
<dbReference type="OrthoDB" id="9156822at2"/>